<dbReference type="AlphaFoldDB" id="A0A4S1XAY9"/>
<dbReference type="RefSeq" id="WP_135964000.1">
    <property type="nucleotide sequence ID" value="NZ_SRXT01000004.1"/>
</dbReference>
<dbReference type="SUPFAM" id="SSF53448">
    <property type="entry name" value="Nucleotide-diphospho-sugar transferases"/>
    <property type="match status" value="1"/>
</dbReference>
<feature type="domain" description="Glycosyltransferase 2-like" evidence="1">
    <location>
        <begin position="5"/>
        <end position="166"/>
    </location>
</feature>
<dbReference type="InterPro" id="IPR050834">
    <property type="entry name" value="Glycosyltransf_2"/>
</dbReference>
<dbReference type="OrthoDB" id="9807795at2"/>
<comment type="caution">
    <text evidence="2">The sequence shown here is derived from an EMBL/GenBank/DDBJ whole genome shotgun (WGS) entry which is preliminary data.</text>
</comment>
<dbReference type="Proteomes" id="UP000306147">
    <property type="component" value="Unassembled WGS sequence"/>
</dbReference>
<dbReference type="GO" id="GO:0016740">
    <property type="term" value="F:transferase activity"/>
    <property type="evidence" value="ECO:0007669"/>
    <property type="project" value="UniProtKB-KW"/>
</dbReference>
<keyword evidence="3" id="KW-1185">Reference proteome</keyword>
<dbReference type="EMBL" id="SRXT01000004">
    <property type="protein sequence ID" value="TGX53494.1"/>
    <property type="molecule type" value="Genomic_DNA"/>
</dbReference>
<dbReference type="InterPro" id="IPR029044">
    <property type="entry name" value="Nucleotide-diphossugar_trans"/>
</dbReference>
<reference evidence="2 3" key="1">
    <citation type="submission" date="2019-04" db="EMBL/GenBank/DDBJ databases">
        <title>Sphingomonas psychrotolerans sp. nov., isolated from soil in the Tianshan Mountains, Xinjiang, China.</title>
        <authorList>
            <person name="Luo Y."/>
            <person name="Sheng H."/>
        </authorList>
    </citation>
    <scope>NUCLEOTIDE SEQUENCE [LARGE SCALE GENOMIC DNA]</scope>
    <source>
        <strain evidence="2 3">ZFGT-11</strain>
    </source>
</reference>
<dbReference type="PANTHER" id="PTHR43685">
    <property type="entry name" value="GLYCOSYLTRANSFERASE"/>
    <property type="match status" value="1"/>
</dbReference>
<evidence type="ECO:0000313" key="3">
    <source>
        <dbReference type="Proteomes" id="UP000306147"/>
    </source>
</evidence>
<accession>A0A4S1XAY9</accession>
<keyword evidence="2" id="KW-0808">Transferase</keyword>
<dbReference type="Gene3D" id="3.90.550.10">
    <property type="entry name" value="Spore Coat Polysaccharide Biosynthesis Protein SpsA, Chain A"/>
    <property type="match status" value="1"/>
</dbReference>
<dbReference type="InterPro" id="IPR001173">
    <property type="entry name" value="Glyco_trans_2-like"/>
</dbReference>
<dbReference type="CDD" id="cd00761">
    <property type="entry name" value="Glyco_tranf_GTA_type"/>
    <property type="match status" value="1"/>
</dbReference>
<protein>
    <submittedName>
        <fullName evidence="2">Glycosyltransferase family 2 protein</fullName>
    </submittedName>
</protein>
<proteinExistence type="predicted"/>
<organism evidence="2 3">
    <name type="scientific">Sphingomonas gei</name>
    <dbReference type="NCBI Taxonomy" id="1395960"/>
    <lineage>
        <taxon>Bacteria</taxon>
        <taxon>Pseudomonadati</taxon>
        <taxon>Pseudomonadota</taxon>
        <taxon>Alphaproteobacteria</taxon>
        <taxon>Sphingomonadales</taxon>
        <taxon>Sphingomonadaceae</taxon>
        <taxon>Sphingomonas</taxon>
    </lineage>
</organism>
<dbReference type="PANTHER" id="PTHR43685:SF11">
    <property type="entry name" value="GLYCOSYLTRANSFERASE TAGX-RELATED"/>
    <property type="match status" value="1"/>
</dbReference>
<gene>
    <name evidence="2" type="ORF">E5A73_11705</name>
</gene>
<evidence type="ECO:0000259" key="1">
    <source>
        <dbReference type="Pfam" id="PF00535"/>
    </source>
</evidence>
<name>A0A4S1XAY9_9SPHN</name>
<evidence type="ECO:0000313" key="2">
    <source>
        <dbReference type="EMBL" id="TGX53494.1"/>
    </source>
</evidence>
<sequence>MTRISFLLPTFNRAAYIAESIHAVRAQMGPADELLVIDDGSTDDTPAIVAGIVGVGYVRQDNAGKSVALNRGMARTDGEFVMICDDDDVLRPDTVAPLLATLETRNAGFAFGRYSRFTTDASGKWNDLGTGYWPDLGSGSLVRHILEDAFVMQNAALVRRSAYEKVGPFDETMLRSLDYEMFVRLALAVPAAYLDRYIFDQRKHEGARGPASALHAASASDQVWREWDRRIFGTLHARLPIQGYEGLLEGSEPLVLRRAALLQRACINARHDLWEGAVDDLEAAAAAAQGTPLTAVEVEIAGRILNGKHGFPGAFAPEILPRLKALATQREIGRQVVEAMIAGALWQLKSRVPGEAAALRRLTTDLVGPARTAWLLVRRKLGLGKPSAGSVCERNAALLPDAG</sequence>
<dbReference type="Pfam" id="PF00535">
    <property type="entry name" value="Glycos_transf_2"/>
    <property type="match status" value="1"/>
</dbReference>